<gene>
    <name evidence="1" type="ORF">FC07_GL002475</name>
</gene>
<dbReference type="RefSeq" id="WP_057904299.1">
    <property type="nucleotide sequence ID" value="NZ_AZDA01000043.1"/>
</dbReference>
<evidence type="ECO:0000313" key="2">
    <source>
        <dbReference type="Proteomes" id="UP000051461"/>
    </source>
</evidence>
<dbReference type="STRING" id="1423726.FC07_GL002475"/>
<comment type="caution">
    <text evidence="1">The sequence shown here is derived from an EMBL/GenBank/DDBJ whole genome shotgun (WGS) entry which is preliminary data.</text>
</comment>
<proteinExistence type="predicted"/>
<dbReference type="PATRIC" id="fig|1423726.3.peg.2569"/>
<sequence length="139" mass="15921">MTVVLVGILGAGVALLLIGALAFFATDRQDEARDRQTEFEAAANLRYGTDYQYVGLDVKRRAARRLPGLPQGATKNVYFVSLPDGTIYIQDRRQALHFVKLVYVTKPGWSILTLQGKRTYQYQIQLEQATYQWLQRNWH</sequence>
<dbReference type="Proteomes" id="UP000051461">
    <property type="component" value="Unassembled WGS sequence"/>
</dbReference>
<name>A0A0R1H6P1_9LACO</name>
<dbReference type="AlphaFoldDB" id="A0A0R1H6P1"/>
<dbReference type="OrthoDB" id="9773505at2"/>
<organism evidence="1 2">
    <name type="scientific">Loigolactobacillus bifermentans DSM 20003</name>
    <dbReference type="NCBI Taxonomy" id="1423726"/>
    <lineage>
        <taxon>Bacteria</taxon>
        <taxon>Bacillati</taxon>
        <taxon>Bacillota</taxon>
        <taxon>Bacilli</taxon>
        <taxon>Lactobacillales</taxon>
        <taxon>Lactobacillaceae</taxon>
        <taxon>Loigolactobacillus</taxon>
    </lineage>
</organism>
<protein>
    <submittedName>
        <fullName evidence="1">Uncharacterized protein</fullName>
    </submittedName>
</protein>
<evidence type="ECO:0000313" key="1">
    <source>
        <dbReference type="EMBL" id="KRK39505.1"/>
    </source>
</evidence>
<keyword evidence="2" id="KW-1185">Reference proteome</keyword>
<accession>A0A0R1H6P1</accession>
<dbReference type="EMBL" id="AZDA01000043">
    <property type="protein sequence ID" value="KRK39505.1"/>
    <property type="molecule type" value="Genomic_DNA"/>
</dbReference>
<reference evidence="1 2" key="1">
    <citation type="journal article" date="2015" name="Genome Announc.">
        <title>Expanding the biotechnology potential of lactobacilli through comparative genomics of 213 strains and associated genera.</title>
        <authorList>
            <person name="Sun Z."/>
            <person name="Harris H.M."/>
            <person name="McCann A."/>
            <person name="Guo C."/>
            <person name="Argimon S."/>
            <person name="Zhang W."/>
            <person name="Yang X."/>
            <person name="Jeffery I.B."/>
            <person name="Cooney J.C."/>
            <person name="Kagawa T.F."/>
            <person name="Liu W."/>
            <person name="Song Y."/>
            <person name="Salvetti E."/>
            <person name="Wrobel A."/>
            <person name="Rasinkangas P."/>
            <person name="Parkhill J."/>
            <person name="Rea M.C."/>
            <person name="O'Sullivan O."/>
            <person name="Ritari J."/>
            <person name="Douillard F.P."/>
            <person name="Paul Ross R."/>
            <person name="Yang R."/>
            <person name="Briner A.E."/>
            <person name="Felis G.E."/>
            <person name="de Vos W.M."/>
            <person name="Barrangou R."/>
            <person name="Klaenhammer T.R."/>
            <person name="Caufield P.W."/>
            <person name="Cui Y."/>
            <person name="Zhang H."/>
            <person name="O'Toole P.W."/>
        </authorList>
    </citation>
    <scope>NUCLEOTIDE SEQUENCE [LARGE SCALE GENOMIC DNA]</scope>
    <source>
        <strain evidence="1 2">DSM 20003</strain>
    </source>
</reference>